<evidence type="ECO:0000313" key="1">
    <source>
        <dbReference type="EMBL" id="GIX69968.1"/>
    </source>
</evidence>
<name>A0AAV4MC90_9ARAC</name>
<reference evidence="1 2" key="1">
    <citation type="submission" date="2021-06" db="EMBL/GenBank/DDBJ databases">
        <title>Caerostris darwini draft genome.</title>
        <authorList>
            <person name="Kono N."/>
            <person name="Arakawa K."/>
        </authorList>
    </citation>
    <scope>NUCLEOTIDE SEQUENCE [LARGE SCALE GENOMIC DNA]</scope>
</reference>
<sequence>CWYASEDDADNSEATNYQVSIKAHPRMRNEGAELSLDAGMTAKRGLIQREVSITANDTCKMRRAALWLDM</sequence>
<dbReference type="EMBL" id="BPLQ01000323">
    <property type="protein sequence ID" value="GIX69968.1"/>
    <property type="molecule type" value="Genomic_DNA"/>
</dbReference>
<dbReference type="AlphaFoldDB" id="A0AAV4MC90"/>
<keyword evidence="2" id="KW-1185">Reference proteome</keyword>
<comment type="caution">
    <text evidence="1">The sequence shown here is derived from an EMBL/GenBank/DDBJ whole genome shotgun (WGS) entry which is preliminary data.</text>
</comment>
<proteinExistence type="predicted"/>
<accession>A0AAV4MC90</accession>
<organism evidence="1 2">
    <name type="scientific">Caerostris darwini</name>
    <dbReference type="NCBI Taxonomy" id="1538125"/>
    <lineage>
        <taxon>Eukaryota</taxon>
        <taxon>Metazoa</taxon>
        <taxon>Ecdysozoa</taxon>
        <taxon>Arthropoda</taxon>
        <taxon>Chelicerata</taxon>
        <taxon>Arachnida</taxon>
        <taxon>Araneae</taxon>
        <taxon>Araneomorphae</taxon>
        <taxon>Entelegynae</taxon>
        <taxon>Araneoidea</taxon>
        <taxon>Araneidae</taxon>
        <taxon>Caerostris</taxon>
    </lineage>
</organism>
<evidence type="ECO:0000313" key="2">
    <source>
        <dbReference type="Proteomes" id="UP001054837"/>
    </source>
</evidence>
<feature type="non-terminal residue" evidence="1">
    <location>
        <position position="1"/>
    </location>
</feature>
<protein>
    <submittedName>
        <fullName evidence="1">Uncharacterized protein</fullName>
    </submittedName>
</protein>
<gene>
    <name evidence="1" type="ORF">CDAR_383601</name>
</gene>
<dbReference type="Proteomes" id="UP001054837">
    <property type="component" value="Unassembled WGS sequence"/>
</dbReference>